<evidence type="ECO:0000313" key="2">
    <source>
        <dbReference type="Proteomes" id="UP001279734"/>
    </source>
</evidence>
<dbReference type="AlphaFoldDB" id="A0AAD3SMC7"/>
<gene>
    <name evidence="1" type="ORF">Nepgr_015186</name>
</gene>
<proteinExistence type="predicted"/>
<dbReference type="EMBL" id="BSYO01000012">
    <property type="protein sequence ID" value="GMH13345.1"/>
    <property type="molecule type" value="Genomic_DNA"/>
</dbReference>
<reference evidence="1" key="1">
    <citation type="submission" date="2023-05" db="EMBL/GenBank/DDBJ databases">
        <title>Nepenthes gracilis genome sequencing.</title>
        <authorList>
            <person name="Fukushima K."/>
        </authorList>
    </citation>
    <scope>NUCLEOTIDE SEQUENCE</scope>
    <source>
        <strain evidence="1">SING2019-196</strain>
    </source>
</reference>
<dbReference type="Proteomes" id="UP001279734">
    <property type="component" value="Unassembled WGS sequence"/>
</dbReference>
<name>A0AAD3SMC7_NEPGR</name>
<evidence type="ECO:0008006" key="3">
    <source>
        <dbReference type="Google" id="ProtNLM"/>
    </source>
</evidence>
<dbReference type="InterPro" id="IPR007750">
    <property type="entry name" value="DUF674"/>
</dbReference>
<keyword evidence="2" id="KW-1185">Reference proteome</keyword>
<evidence type="ECO:0000313" key="1">
    <source>
        <dbReference type="EMBL" id="GMH13345.1"/>
    </source>
</evidence>
<dbReference type="PANTHER" id="PTHR33103">
    <property type="entry name" value="OS01G0153900 PROTEIN"/>
    <property type="match status" value="1"/>
</dbReference>
<comment type="caution">
    <text evidence="1">The sequence shown here is derived from an EMBL/GenBank/DDBJ whole genome shotgun (WGS) entry which is preliminary data.</text>
</comment>
<dbReference type="Pfam" id="PF05056">
    <property type="entry name" value="DUF674"/>
    <property type="match status" value="1"/>
</dbReference>
<protein>
    <recommendedName>
        <fullName evidence="3">DUF674 domain-containing protein</fullName>
    </recommendedName>
</protein>
<dbReference type="PANTHER" id="PTHR33103:SF19">
    <property type="entry name" value="OS09G0544700 PROTEIN"/>
    <property type="match status" value="1"/>
</dbReference>
<organism evidence="1 2">
    <name type="scientific">Nepenthes gracilis</name>
    <name type="common">Slender pitcher plant</name>
    <dbReference type="NCBI Taxonomy" id="150966"/>
    <lineage>
        <taxon>Eukaryota</taxon>
        <taxon>Viridiplantae</taxon>
        <taxon>Streptophyta</taxon>
        <taxon>Embryophyta</taxon>
        <taxon>Tracheophyta</taxon>
        <taxon>Spermatophyta</taxon>
        <taxon>Magnoliopsida</taxon>
        <taxon>eudicotyledons</taxon>
        <taxon>Gunneridae</taxon>
        <taxon>Pentapetalae</taxon>
        <taxon>Caryophyllales</taxon>
        <taxon>Nepenthaceae</taxon>
        <taxon>Nepenthes</taxon>
    </lineage>
</organism>
<sequence length="241" mass="26678">MAERRVCVKLLIDRHSNKVLFAEGGKDFVDFLFHIFSLPLGTLVALLSKEAMAGCLRNLYSSIETISDDYFHSKLQKDSLLKPRSSVVGTLPLLQVAEEALAASNSTAKKFYTCSQCIRNYSNNYVSNSKETACPGCRRPISSEMTYVGSEAESQVEPSSCGYVKGLVTYMIMDDLVVKPMSSISTFTLLNKFKVKDVASLQEQEVQLGLHEGLALIKASLESKDVLTKVFLEKEIPVNLK</sequence>
<accession>A0AAD3SMC7</accession>